<sequence>MSNSVQRCPWCGQDQAYQHYHDTVWGRPVYDSKELFAKLCLDGQQAGLSWLTILRKQANYYQAFAQFEPEQLALFSEQDCEALMTNPGIIRNRLKIKSIVNNAKAYLQLESQGVAFNDYLWSFVGGKTIINRFEQNEQVPSESVESRAMSKALKKVGFSFVGPTICYAFMQAVGMVNDHLSDCHAYQPCLELARK</sequence>
<dbReference type="PANTHER" id="PTHR30037">
    <property type="entry name" value="DNA-3-METHYLADENINE GLYCOSYLASE 1"/>
    <property type="match status" value="1"/>
</dbReference>
<dbReference type="Gene3D" id="1.10.340.30">
    <property type="entry name" value="Hypothetical protein, domain 2"/>
    <property type="match status" value="1"/>
</dbReference>
<dbReference type="RefSeq" id="WP_055733932.1">
    <property type="nucleotide sequence ID" value="NZ_BMDY01000024.1"/>
</dbReference>
<keyword evidence="2" id="KW-1185">Reference proteome</keyword>
<dbReference type="InterPro" id="IPR005019">
    <property type="entry name" value="Adenine_glyco"/>
</dbReference>
<organism evidence="1 2">
    <name type="scientific">Agarivorans gilvus</name>
    <dbReference type="NCBI Taxonomy" id="680279"/>
    <lineage>
        <taxon>Bacteria</taxon>
        <taxon>Pseudomonadati</taxon>
        <taxon>Pseudomonadota</taxon>
        <taxon>Gammaproteobacteria</taxon>
        <taxon>Alteromonadales</taxon>
        <taxon>Alteromonadaceae</taxon>
        <taxon>Agarivorans</taxon>
    </lineage>
</organism>
<dbReference type="InterPro" id="IPR052891">
    <property type="entry name" value="DNA-3mA_glycosylase"/>
</dbReference>
<comment type="caution">
    <text evidence="1">The sequence shown here is derived from an EMBL/GenBank/DDBJ whole genome shotgun (WGS) entry which is preliminary data.</text>
</comment>
<name>A0ABQ1I6J7_9ALTE</name>
<accession>A0ABQ1I6J7</accession>
<dbReference type="InterPro" id="IPR004597">
    <property type="entry name" value="Tag"/>
</dbReference>
<dbReference type="Pfam" id="PF03352">
    <property type="entry name" value="Adenine_glyco"/>
    <property type="match status" value="1"/>
</dbReference>
<reference evidence="2" key="1">
    <citation type="journal article" date="2019" name="Int. J. Syst. Evol. Microbiol.">
        <title>The Global Catalogue of Microorganisms (GCM) 10K type strain sequencing project: providing services to taxonomists for standard genome sequencing and annotation.</title>
        <authorList>
            <consortium name="The Broad Institute Genomics Platform"/>
            <consortium name="The Broad Institute Genome Sequencing Center for Infectious Disease"/>
            <person name="Wu L."/>
            <person name="Ma J."/>
        </authorList>
    </citation>
    <scope>NUCLEOTIDE SEQUENCE [LARGE SCALE GENOMIC DNA]</scope>
    <source>
        <strain evidence="2">CGMCC 1.10131</strain>
    </source>
</reference>
<gene>
    <name evidence="1" type="primary">tag</name>
    <name evidence="1" type="ORF">GCM10007414_33330</name>
</gene>
<protein>
    <submittedName>
        <fullName evidence="1">DNA-3-methyladenine glycosylase I</fullName>
    </submittedName>
</protein>
<proteinExistence type="predicted"/>
<evidence type="ECO:0000313" key="2">
    <source>
        <dbReference type="Proteomes" id="UP000651977"/>
    </source>
</evidence>
<evidence type="ECO:0000313" key="1">
    <source>
        <dbReference type="EMBL" id="GGB17225.1"/>
    </source>
</evidence>
<dbReference type="EMBL" id="BMDY01000024">
    <property type="protein sequence ID" value="GGB17225.1"/>
    <property type="molecule type" value="Genomic_DNA"/>
</dbReference>
<dbReference type="NCBIfam" id="TIGR00624">
    <property type="entry name" value="tag"/>
    <property type="match status" value="1"/>
</dbReference>
<dbReference type="SUPFAM" id="SSF48150">
    <property type="entry name" value="DNA-glycosylase"/>
    <property type="match status" value="1"/>
</dbReference>
<dbReference type="PANTHER" id="PTHR30037:SF4">
    <property type="entry name" value="DNA-3-METHYLADENINE GLYCOSYLASE I"/>
    <property type="match status" value="1"/>
</dbReference>
<dbReference type="Proteomes" id="UP000651977">
    <property type="component" value="Unassembled WGS sequence"/>
</dbReference>
<dbReference type="InterPro" id="IPR011257">
    <property type="entry name" value="DNA_glycosylase"/>
</dbReference>